<evidence type="ECO:0000313" key="2">
    <source>
        <dbReference type="Proteomes" id="UP001315967"/>
    </source>
</evidence>
<evidence type="ECO:0000313" key="1">
    <source>
        <dbReference type="EMBL" id="UUX33416.1"/>
    </source>
</evidence>
<dbReference type="InterPro" id="IPR023198">
    <property type="entry name" value="PGP-like_dom2"/>
</dbReference>
<dbReference type="InterPro" id="IPR036412">
    <property type="entry name" value="HAD-like_sf"/>
</dbReference>
<dbReference type="RefSeq" id="WP_313792917.1">
    <property type="nucleotide sequence ID" value="NZ_CP102453.1"/>
</dbReference>
<dbReference type="PANTHER" id="PTHR18901">
    <property type="entry name" value="2-DEOXYGLUCOSE-6-PHOSPHATE PHOSPHATASE 2"/>
    <property type="match status" value="1"/>
</dbReference>
<gene>
    <name evidence="1" type="ORF">NRE15_10960</name>
</gene>
<dbReference type="Pfam" id="PF13419">
    <property type="entry name" value="HAD_2"/>
    <property type="match status" value="1"/>
</dbReference>
<dbReference type="PANTHER" id="PTHR18901:SF38">
    <property type="entry name" value="PSEUDOURIDINE-5'-PHOSPHATASE"/>
    <property type="match status" value="1"/>
</dbReference>
<reference evidence="1 2" key="1">
    <citation type="submission" date="2022-08" db="EMBL/GenBank/DDBJ databases">
        <title>Aerococcaceae sp. nov isolated from spoiled eye mask.</title>
        <authorList>
            <person name="Zhou G."/>
            <person name="Xie X.-B."/>
            <person name="Shi Q.-S."/>
            <person name="Wang Y.-S."/>
            <person name="Wen X."/>
            <person name="Peng H."/>
            <person name="Yang X.-J."/>
            <person name="Tao H.-B."/>
            <person name="Huang X.-M."/>
        </authorList>
    </citation>
    <scope>NUCLEOTIDE SEQUENCE [LARGE SCALE GENOMIC DNA]</scope>
    <source>
        <strain evidence="2">DM20194951</strain>
    </source>
</reference>
<dbReference type="EMBL" id="CP102453">
    <property type="protein sequence ID" value="UUX33416.1"/>
    <property type="molecule type" value="Genomic_DNA"/>
</dbReference>
<dbReference type="SUPFAM" id="SSF56784">
    <property type="entry name" value="HAD-like"/>
    <property type="match status" value="1"/>
</dbReference>
<dbReference type="NCBIfam" id="TIGR01509">
    <property type="entry name" value="HAD-SF-IA-v3"/>
    <property type="match status" value="1"/>
</dbReference>
<dbReference type="Gene3D" id="1.10.150.240">
    <property type="entry name" value="Putative phosphatase, domain 2"/>
    <property type="match status" value="1"/>
</dbReference>
<organism evidence="1 2">
    <name type="scientific">Fundicoccus culcitae</name>
    <dbReference type="NCBI Taxonomy" id="2969821"/>
    <lineage>
        <taxon>Bacteria</taxon>
        <taxon>Bacillati</taxon>
        <taxon>Bacillota</taxon>
        <taxon>Bacilli</taxon>
        <taxon>Lactobacillales</taxon>
        <taxon>Aerococcaceae</taxon>
        <taxon>Fundicoccus</taxon>
    </lineage>
</organism>
<dbReference type="InterPro" id="IPR041492">
    <property type="entry name" value="HAD_2"/>
</dbReference>
<dbReference type="Proteomes" id="UP001315967">
    <property type="component" value="Chromosome"/>
</dbReference>
<dbReference type="InterPro" id="IPR023214">
    <property type="entry name" value="HAD_sf"/>
</dbReference>
<proteinExistence type="predicted"/>
<protein>
    <submittedName>
        <fullName evidence="1">HAD family phosphatase</fullName>
    </submittedName>
</protein>
<dbReference type="SFLD" id="SFLDS00003">
    <property type="entry name" value="Haloacid_Dehalogenase"/>
    <property type="match status" value="1"/>
</dbReference>
<dbReference type="SFLD" id="SFLDG01129">
    <property type="entry name" value="C1.5:_HAD__Beta-PGM__Phosphata"/>
    <property type="match status" value="1"/>
</dbReference>
<dbReference type="InterPro" id="IPR006439">
    <property type="entry name" value="HAD-SF_hydro_IA"/>
</dbReference>
<keyword evidence="2" id="KW-1185">Reference proteome</keyword>
<sequence length="220" mass="24916">MQKNRIKLAIFDMDGLLIDSEKVYSEGWLVGIQHYKADLPEDIVYRMNGRSPKQNTALLNSYLHDEDLVQNIRKVRMNYFNDQLAQGKVDLKPFAKELLVKLKDNHYLTALATTTAQKNAQPILEHHDITALFDYTVFGDQVNEVKPAPDLYLNILEQANTSNQEAIILEDSLTGAEAGKNANVNVILIPDPVFTDVKAINDDNIIAVYSHLGETYPHFF</sequence>
<accession>A0ABY5P3U8</accession>
<dbReference type="Gene3D" id="3.40.50.1000">
    <property type="entry name" value="HAD superfamily/HAD-like"/>
    <property type="match status" value="1"/>
</dbReference>
<name>A0ABY5P3U8_9LACT</name>